<dbReference type="Gene3D" id="3.40.30.10">
    <property type="entry name" value="Glutaredoxin"/>
    <property type="match status" value="1"/>
</dbReference>
<keyword evidence="2 3" id="KW-0186">Copper</keyword>
<dbReference type="FunFam" id="3.40.30.10:FF:000013">
    <property type="entry name" value="Blast:Protein SCO1 homolog, mitochondrial"/>
    <property type="match status" value="1"/>
</dbReference>
<dbReference type="PANTHER" id="PTHR12151">
    <property type="entry name" value="ELECTRON TRANSPORT PROTIN SCO1/SENC FAMILY MEMBER"/>
    <property type="match status" value="1"/>
</dbReference>
<evidence type="ECO:0000259" key="5">
    <source>
        <dbReference type="PROSITE" id="PS51352"/>
    </source>
</evidence>
<dbReference type="Pfam" id="PF02630">
    <property type="entry name" value="SCO1-SenC"/>
    <property type="match status" value="1"/>
</dbReference>
<dbReference type="Proteomes" id="UP000886042">
    <property type="component" value="Unassembled WGS sequence"/>
</dbReference>
<comment type="caution">
    <text evidence="6">The sequence shown here is derived from an EMBL/GenBank/DDBJ whole genome shotgun (WGS) entry which is preliminary data.</text>
</comment>
<keyword evidence="4" id="KW-1015">Disulfide bond</keyword>
<dbReference type="EMBL" id="DRMN01000161">
    <property type="protein sequence ID" value="HFB54753.1"/>
    <property type="molecule type" value="Genomic_DNA"/>
</dbReference>
<feature type="binding site" evidence="3">
    <location>
        <position position="66"/>
    </location>
    <ligand>
        <name>Cu cation</name>
        <dbReference type="ChEBI" id="CHEBI:23378"/>
    </ligand>
</feature>
<feature type="binding site" evidence="3">
    <location>
        <position position="70"/>
    </location>
    <ligand>
        <name>Cu cation</name>
        <dbReference type="ChEBI" id="CHEBI:23378"/>
    </ligand>
</feature>
<keyword evidence="3" id="KW-0479">Metal-binding</keyword>
<dbReference type="InterPro" id="IPR003782">
    <property type="entry name" value="SCO1/SenC"/>
</dbReference>
<dbReference type="CDD" id="cd02968">
    <property type="entry name" value="SCO"/>
    <property type="match status" value="1"/>
</dbReference>
<feature type="domain" description="Thioredoxin" evidence="5">
    <location>
        <begin position="10"/>
        <end position="194"/>
    </location>
</feature>
<name>A0A7C3G506_9PROT</name>
<sequence>MASALLGSCGDANPSAPAISSGTVTQVSGKAAIGGAYTLIDHTGKTVSDADYKGKAQLIYFGYAYCPDVCPAALQQLGAALALSGDAARAYQPLFISIDPERDTPEKLALYVTANGFPKGLIGLTGSVEQIEHAKKIFGVYGQKIEDPSNPDGFSYDHTSLIYLMDKNGEFVDIFTHADTPADMAKRLIEYSASHP</sequence>
<dbReference type="InterPro" id="IPR013766">
    <property type="entry name" value="Thioredoxin_domain"/>
</dbReference>
<protein>
    <submittedName>
        <fullName evidence="6">SCO family protein</fullName>
    </submittedName>
</protein>
<comment type="similarity">
    <text evidence="1">Belongs to the SCO1/2 family.</text>
</comment>
<dbReference type="SUPFAM" id="SSF52833">
    <property type="entry name" value="Thioredoxin-like"/>
    <property type="match status" value="1"/>
</dbReference>
<dbReference type="PROSITE" id="PS51352">
    <property type="entry name" value="THIOREDOXIN_2"/>
    <property type="match status" value="1"/>
</dbReference>
<dbReference type="GO" id="GO:0046872">
    <property type="term" value="F:metal ion binding"/>
    <property type="evidence" value="ECO:0007669"/>
    <property type="project" value="UniProtKB-KW"/>
</dbReference>
<dbReference type="AlphaFoldDB" id="A0A7C3G506"/>
<gene>
    <name evidence="6" type="ORF">ENJ46_02425</name>
</gene>
<feature type="binding site" evidence="3">
    <location>
        <position position="158"/>
    </location>
    <ligand>
        <name>Cu cation</name>
        <dbReference type="ChEBI" id="CHEBI:23378"/>
    </ligand>
</feature>
<accession>A0A7C3G506</accession>
<evidence type="ECO:0000256" key="1">
    <source>
        <dbReference type="ARBA" id="ARBA00010996"/>
    </source>
</evidence>
<organism evidence="6">
    <name type="scientific">Hellea balneolensis</name>
    <dbReference type="NCBI Taxonomy" id="287478"/>
    <lineage>
        <taxon>Bacteria</taxon>
        <taxon>Pseudomonadati</taxon>
        <taxon>Pseudomonadota</taxon>
        <taxon>Alphaproteobacteria</taxon>
        <taxon>Maricaulales</taxon>
        <taxon>Robiginitomaculaceae</taxon>
        <taxon>Hellea</taxon>
    </lineage>
</organism>
<feature type="disulfide bond" description="Redox-active" evidence="4">
    <location>
        <begin position="66"/>
        <end position="70"/>
    </location>
</feature>
<reference evidence="6" key="1">
    <citation type="journal article" date="2020" name="mSystems">
        <title>Genome- and Community-Level Interaction Insights into Carbon Utilization and Element Cycling Functions of Hydrothermarchaeota in Hydrothermal Sediment.</title>
        <authorList>
            <person name="Zhou Z."/>
            <person name="Liu Y."/>
            <person name="Xu W."/>
            <person name="Pan J."/>
            <person name="Luo Z.H."/>
            <person name="Li M."/>
        </authorList>
    </citation>
    <scope>NUCLEOTIDE SEQUENCE [LARGE SCALE GENOMIC DNA]</scope>
    <source>
        <strain evidence="6">HyVt-489</strain>
    </source>
</reference>
<proteinExistence type="inferred from homology"/>
<evidence type="ECO:0000256" key="4">
    <source>
        <dbReference type="PIRSR" id="PIRSR603782-2"/>
    </source>
</evidence>
<evidence type="ECO:0000256" key="2">
    <source>
        <dbReference type="ARBA" id="ARBA00023008"/>
    </source>
</evidence>
<evidence type="ECO:0000313" key="6">
    <source>
        <dbReference type="EMBL" id="HFB54753.1"/>
    </source>
</evidence>
<evidence type="ECO:0000256" key="3">
    <source>
        <dbReference type="PIRSR" id="PIRSR603782-1"/>
    </source>
</evidence>
<dbReference type="InterPro" id="IPR036249">
    <property type="entry name" value="Thioredoxin-like_sf"/>
</dbReference>
<dbReference type="PANTHER" id="PTHR12151:SF25">
    <property type="entry name" value="LINALOOL DEHYDRATASE_ISOMERASE DOMAIN-CONTAINING PROTEIN"/>
    <property type="match status" value="1"/>
</dbReference>